<keyword evidence="2" id="KW-1277">Toxin-antitoxin system</keyword>
<dbReference type="Gene3D" id="3.30.2310.20">
    <property type="entry name" value="RelE-like"/>
    <property type="match status" value="1"/>
</dbReference>
<reference evidence="7 8" key="1">
    <citation type="submission" date="2020-08" db="EMBL/GenBank/DDBJ databases">
        <title>Genomic Encyclopedia of Type Strains, Phase IV (KMG-IV): sequencing the most valuable type-strain genomes for metagenomic binning, comparative biology and taxonomic classification.</title>
        <authorList>
            <person name="Goeker M."/>
        </authorList>
    </citation>
    <scope>NUCLEOTIDE SEQUENCE [LARGE SCALE GENOMIC DNA]</scope>
    <source>
        <strain evidence="7 8">DSM 103679</strain>
    </source>
</reference>
<accession>A0A840SIG8</accession>
<dbReference type="Pfam" id="PF06769">
    <property type="entry name" value="YoeB_toxin"/>
    <property type="match status" value="1"/>
</dbReference>
<evidence type="ECO:0000256" key="3">
    <source>
        <dbReference type="ARBA" id="ARBA00022722"/>
    </source>
</evidence>
<dbReference type="SUPFAM" id="SSF143011">
    <property type="entry name" value="RelE-like"/>
    <property type="match status" value="1"/>
</dbReference>
<evidence type="ECO:0000256" key="4">
    <source>
        <dbReference type="ARBA" id="ARBA00022759"/>
    </source>
</evidence>
<proteinExistence type="inferred from homology"/>
<keyword evidence="4" id="KW-0255">Endonuclease</keyword>
<evidence type="ECO:0000256" key="5">
    <source>
        <dbReference type="ARBA" id="ARBA00022801"/>
    </source>
</evidence>
<evidence type="ECO:0000256" key="1">
    <source>
        <dbReference type="ARBA" id="ARBA00008172"/>
    </source>
</evidence>
<dbReference type="PANTHER" id="PTHR38039">
    <property type="entry name" value="TOXIN YOEB"/>
    <property type="match status" value="1"/>
</dbReference>
<evidence type="ECO:0000256" key="6">
    <source>
        <dbReference type="ARBA" id="ARBA00030388"/>
    </source>
</evidence>
<dbReference type="GO" id="GO:0006401">
    <property type="term" value="P:RNA catabolic process"/>
    <property type="evidence" value="ECO:0007669"/>
    <property type="project" value="InterPro"/>
</dbReference>
<organism evidence="7 8">
    <name type="scientific">Treponema rectale</name>
    <dbReference type="NCBI Taxonomy" id="744512"/>
    <lineage>
        <taxon>Bacteria</taxon>
        <taxon>Pseudomonadati</taxon>
        <taxon>Spirochaetota</taxon>
        <taxon>Spirochaetia</taxon>
        <taxon>Spirochaetales</taxon>
        <taxon>Treponemataceae</taxon>
        <taxon>Treponema</taxon>
    </lineage>
</organism>
<dbReference type="NCBIfam" id="TIGR02116">
    <property type="entry name" value="toxin_Txe_YoeB"/>
    <property type="match status" value="1"/>
</dbReference>
<keyword evidence="8" id="KW-1185">Reference proteome</keyword>
<name>A0A840SIG8_9SPIR</name>
<sequence length="90" mass="10698">MIKVWADVAWDGYCQLFELNQKKLIKMVHELIKDIERNGLDKGRGQPEPLKYELTGYWSRRIDSANRLVYKVEGDKLYIVQCGTHYHQEK</sequence>
<dbReference type="InterPro" id="IPR035093">
    <property type="entry name" value="RelE/ParE_toxin_dom_sf"/>
</dbReference>
<evidence type="ECO:0000256" key="2">
    <source>
        <dbReference type="ARBA" id="ARBA00022649"/>
    </source>
</evidence>
<dbReference type="RefSeq" id="WP_184653110.1">
    <property type="nucleotide sequence ID" value="NZ_JACHFR010000003.1"/>
</dbReference>
<keyword evidence="5 7" id="KW-0378">Hydrolase</keyword>
<comment type="similarity">
    <text evidence="1">Belongs to the YoeB family.</text>
</comment>
<evidence type="ECO:0000313" key="7">
    <source>
        <dbReference type="EMBL" id="MBB5219696.1"/>
    </source>
</evidence>
<dbReference type="AlphaFoldDB" id="A0A840SIG8"/>
<dbReference type="PANTHER" id="PTHR38039:SF1">
    <property type="entry name" value="TOXIN YOEB"/>
    <property type="match status" value="1"/>
</dbReference>
<keyword evidence="3" id="KW-0540">Nuclease</keyword>
<dbReference type="GO" id="GO:0004519">
    <property type="term" value="F:endonuclease activity"/>
    <property type="evidence" value="ECO:0007669"/>
    <property type="project" value="UniProtKB-KW"/>
</dbReference>
<evidence type="ECO:0000313" key="8">
    <source>
        <dbReference type="Proteomes" id="UP000578697"/>
    </source>
</evidence>
<dbReference type="EMBL" id="JACHFR010000003">
    <property type="protein sequence ID" value="MBB5219696.1"/>
    <property type="molecule type" value="Genomic_DNA"/>
</dbReference>
<dbReference type="GO" id="GO:0016787">
    <property type="term" value="F:hydrolase activity"/>
    <property type="evidence" value="ECO:0007669"/>
    <property type="project" value="UniProtKB-KW"/>
</dbReference>
<dbReference type="Proteomes" id="UP000578697">
    <property type="component" value="Unassembled WGS sequence"/>
</dbReference>
<comment type="caution">
    <text evidence="7">The sequence shown here is derived from an EMBL/GenBank/DDBJ whole genome shotgun (WGS) entry which is preliminary data.</text>
</comment>
<protein>
    <recommendedName>
        <fullName evidence="6">Putative mRNA interferase YoeB</fullName>
    </recommendedName>
</protein>
<gene>
    <name evidence="7" type="ORF">HNP77_002078</name>
</gene>
<dbReference type="InterPro" id="IPR009614">
    <property type="entry name" value="YoeB_toxin"/>
</dbReference>